<keyword evidence="3" id="KW-1185">Reference proteome</keyword>
<proteinExistence type="predicted"/>
<dbReference type="RefSeq" id="WP_183044318.1">
    <property type="nucleotide sequence ID" value="NZ_CP021112.1"/>
</dbReference>
<accession>A0A1W6ZL08</accession>
<gene>
    <name evidence="2" type="ORF">CAK95_02625</name>
</gene>
<dbReference type="STRING" id="1235591.CAK95_02625"/>
<evidence type="ECO:0000259" key="1">
    <source>
        <dbReference type="Pfam" id="PF21798"/>
    </source>
</evidence>
<dbReference type="EMBL" id="CP021112">
    <property type="protein sequence ID" value="ARP98098.1"/>
    <property type="molecule type" value="Genomic_DNA"/>
</dbReference>
<sequence>MTNNDTPDSTPVIDPTSWLVQDREFQQLCESIRPENKATLFDALAQAGIATVLVKFDGYGDSGQIEDISVHAGPDIAINLPEGCIEIARVQWGSREISRQTLSVKDAIEHLVYDLLEQTHGGWENNEGAYGDFLFNVAERTITLDYNERIETSEYTQHVF</sequence>
<reference evidence="2 3" key="1">
    <citation type="submission" date="2017-05" db="EMBL/GenBank/DDBJ databases">
        <title>Full genome sequence of Pseudorhodoplanes sinuspersici.</title>
        <authorList>
            <person name="Dastgheib S.M.M."/>
            <person name="Shavandi M."/>
            <person name="Tirandaz H."/>
        </authorList>
    </citation>
    <scope>NUCLEOTIDE SEQUENCE [LARGE SCALE GENOMIC DNA]</scope>
    <source>
        <strain evidence="2 3">RIPI110</strain>
    </source>
</reference>
<dbReference type="Pfam" id="PF21798">
    <property type="entry name" value="DUF6878"/>
    <property type="match status" value="1"/>
</dbReference>
<dbReference type="InterPro" id="IPR049243">
    <property type="entry name" value="DUF6878"/>
</dbReference>
<name>A0A1W6ZL08_9HYPH</name>
<evidence type="ECO:0000313" key="2">
    <source>
        <dbReference type="EMBL" id="ARP98098.1"/>
    </source>
</evidence>
<dbReference type="AlphaFoldDB" id="A0A1W6ZL08"/>
<protein>
    <recommendedName>
        <fullName evidence="1">DUF6878 domain-containing protein</fullName>
    </recommendedName>
</protein>
<dbReference type="Proteomes" id="UP000194137">
    <property type="component" value="Chromosome"/>
</dbReference>
<evidence type="ECO:0000313" key="3">
    <source>
        <dbReference type="Proteomes" id="UP000194137"/>
    </source>
</evidence>
<organism evidence="2 3">
    <name type="scientific">Pseudorhodoplanes sinuspersici</name>
    <dbReference type="NCBI Taxonomy" id="1235591"/>
    <lineage>
        <taxon>Bacteria</taxon>
        <taxon>Pseudomonadati</taxon>
        <taxon>Pseudomonadota</taxon>
        <taxon>Alphaproteobacteria</taxon>
        <taxon>Hyphomicrobiales</taxon>
        <taxon>Pseudorhodoplanes</taxon>
    </lineage>
</organism>
<dbReference type="KEGG" id="psin:CAK95_02625"/>
<feature type="domain" description="DUF6878" evidence="1">
    <location>
        <begin position="33"/>
        <end position="160"/>
    </location>
</feature>